<accession>A0A367L905</accession>
<keyword evidence="2" id="KW-0732">Signal</keyword>
<evidence type="ECO:0000256" key="2">
    <source>
        <dbReference type="SAM" id="SignalP"/>
    </source>
</evidence>
<feature type="signal peptide" evidence="2">
    <location>
        <begin position="1"/>
        <end position="19"/>
    </location>
</feature>
<evidence type="ECO:0008006" key="5">
    <source>
        <dbReference type="Google" id="ProtNLM"/>
    </source>
</evidence>
<keyword evidence="4" id="KW-1185">Reference proteome</keyword>
<feature type="region of interest" description="Disordered" evidence="1">
    <location>
        <begin position="104"/>
        <end position="139"/>
    </location>
</feature>
<reference evidence="3 4" key="1">
    <citation type="journal article" date="2015" name="BMC Genomics">
        <title>Insights from the genome of Ophiocordyceps polyrhachis-furcata to pathogenicity and host specificity in insect fungi.</title>
        <authorList>
            <person name="Wichadakul D."/>
            <person name="Kobmoo N."/>
            <person name="Ingsriswang S."/>
            <person name="Tangphatsornruang S."/>
            <person name="Chantasingh D."/>
            <person name="Luangsa-ard J.J."/>
            <person name="Eurwilaichitr L."/>
        </authorList>
    </citation>
    <scope>NUCLEOTIDE SEQUENCE [LARGE SCALE GENOMIC DNA]</scope>
    <source>
        <strain evidence="3 4">BCC 54312</strain>
    </source>
</reference>
<evidence type="ECO:0000256" key="1">
    <source>
        <dbReference type="SAM" id="MobiDB-lite"/>
    </source>
</evidence>
<feature type="compositionally biased region" description="Pro residues" evidence="1">
    <location>
        <begin position="158"/>
        <end position="198"/>
    </location>
</feature>
<sequence length="235" mass="24522">MRAETITLLLTVLAGSALAAPTPGWKNTIARREAEPSRNDGLHFAAIEARSEQQNEAEDDDGGDKAIIEKRRLLLRRTKPAQAKPVDTKPSGTGLQKVEQAIEKLTGNNNKKPGGTGSNRKRQLERRGGTGQLMGKPSTAMSGTLKLVKRQFHPGAPLPPGVVIGPPPPGVAIGPPPGAFDPSLQGPPPQGLPPPVFMPGPTFMPGSFPGFAKRSEVGVEAAAAQSNPNGNGKGH</sequence>
<dbReference type="AlphaFoldDB" id="A0A367L905"/>
<dbReference type="Proteomes" id="UP000253664">
    <property type="component" value="Unassembled WGS sequence"/>
</dbReference>
<name>A0A367L905_9HYPO</name>
<feature type="region of interest" description="Disordered" evidence="1">
    <location>
        <begin position="158"/>
        <end position="211"/>
    </location>
</feature>
<comment type="caution">
    <text evidence="3">The sequence shown here is derived from an EMBL/GenBank/DDBJ whole genome shotgun (WGS) entry which is preliminary data.</text>
</comment>
<gene>
    <name evidence="3" type="ORF">L249_5222</name>
</gene>
<proteinExistence type="predicted"/>
<evidence type="ECO:0000313" key="4">
    <source>
        <dbReference type="Proteomes" id="UP000253664"/>
    </source>
</evidence>
<evidence type="ECO:0000313" key="3">
    <source>
        <dbReference type="EMBL" id="RCI10896.1"/>
    </source>
</evidence>
<feature type="chain" id="PRO_5016836536" description="WH2 domain-containing protein" evidence="2">
    <location>
        <begin position="20"/>
        <end position="235"/>
    </location>
</feature>
<organism evidence="3 4">
    <name type="scientific">Ophiocordyceps polyrhachis-furcata BCC 54312</name>
    <dbReference type="NCBI Taxonomy" id="1330021"/>
    <lineage>
        <taxon>Eukaryota</taxon>
        <taxon>Fungi</taxon>
        <taxon>Dikarya</taxon>
        <taxon>Ascomycota</taxon>
        <taxon>Pezizomycotina</taxon>
        <taxon>Sordariomycetes</taxon>
        <taxon>Hypocreomycetidae</taxon>
        <taxon>Hypocreales</taxon>
        <taxon>Ophiocordycipitaceae</taxon>
        <taxon>Ophiocordyceps</taxon>
    </lineage>
</organism>
<protein>
    <recommendedName>
        <fullName evidence="5">WH2 domain-containing protein</fullName>
    </recommendedName>
</protein>
<dbReference type="EMBL" id="LKCN02000011">
    <property type="protein sequence ID" value="RCI10896.1"/>
    <property type="molecule type" value="Genomic_DNA"/>
</dbReference>